<dbReference type="Gene3D" id="3.30.160.60">
    <property type="entry name" value="Classic Zinc Finger"/>
    <property type="match status" value="3"/>
</dbReference>
<keyword evidence="4 7" id="KW-0863">Zinc-finger</keyword>
<evidence type="ECO:0000256" key="3">
    <source>
        <dbReference type="ARBA" id="ARBA00022737"/>
    </source>
</evidence>
<reference evidence="9 10" key="1">
    <citation type="journal article" date="2016" name="Genome Biol. Evol.">
        <title>Gene Family Evolution Reflects Adaptation to Soil Environmental Stressors in the Genome of the Collembolan Orchesella cincta.</title>
        <authorList>
            <person name="Faddeeva-Vakhrusheva A."/>
            <person name="Derks M.F."/>
            <person name="Anvar S.Y."/>
            <person name="Agamennone V."/>
            <person name="Suring W."/>
            <person name="Smit S."/>
            <person name="van Straalen N.M."/>
            <person name="Roelofs D."/>
        </authorList>
    </citation>
    <scope>NUCLEOTIDE SEQUENCE [LARGE SCALE GENOMIC DNA]</scope>
    <source>
        <tissue evidence="9">Mixed pool</tissue>
    </source>
</reference>
<evidence type="ECO:0000256" key="1">
    <source>
        <dbReference type="ARBA" id="ARBA00004123"/>
    </source>
</evidence>
<dbReference type="InterPro" id="IPR036236">
    <property type="entry name" value="Znf_C2H2_sf"/>
</dbReference>
<keyword evidence="2" id="KW-0479">Metal-binding</keyword>
<feature type="domain" description="C2H2-type" evidence="8">
    <location>
        <begin position="60"/>
        <end position="88"/>
    </location>
</feature>
<dbReference type="OrthoDB" id="10039931at2759"/>
<dbReference type="GO" id="GO:0008270">
    <property type="term" value="F:zinc ion binding"/>
    <property type="evidence" value="ECO:0007669"/>
    <property type="project" value="UniProtKB-KW"/>
</dbReference>
<dbReference type="InterPro" id="IPR013087">
    <property type="entry name" value="Znf_C2H2_type"/>
</dbReference>
<sequence length="219" mass="25730">MEVYHRKTTTPPYTCPICARPFFRAGSIKSHIWSHYSEQDKAEVVARGRKASKIILQKDFPCDQCFRAFATSSGLEKHVSEQHREENGEKELCGLCGARVSNVKRHMSFKHVAEEDKRFECAICKKRFLLNCRLIKHRKLAHSNEKPWKCNVCAREFKVERYLKEHMRGHENVKPFTCHICDGFRLAYVLRRHVANIHEGKLRADQKKSKKQLMKFEDV</sequence>
<feature type="domain" description="C2H2-type" evidence="8">
    <location>
        <begin position="119"/>
        <end position="147"/>
    </location>
</feature>
<evidence type="ECO:0000256" key="7">
    <source>
        <dbReference type="PROSITE-ProRule" id="PRU00042"/>
    </source>
</evidence>
<keyword evidence="3" id="KW-0677">Repeat</keyword>
<dbReference type="EMBL" id="LJIJ01001022">
    <property type="protein sequence ID" value="ODM93321.1"/>
    <property type="molecule type" value="Genomic_DNA"/>
</dbReference>
<dbReference type="PANTHER" id="PTHR24406">
    <property type="entry name" value="TRANSCRIPTIONAL REPRESSOR CTCFL-RELATED"/>
    <property type="match status" value="1"/>
</dbReference>
<evidence type="ECO:0000313" key="9">
    <source>
        <dbReference type="EMBL" id="ODM93321.1"/>
    </source>
</evidence>
<dbReference type="InterPro" id="IPR050888">
    <property type="entry name" value="ZnF_C2H2-type_TF"/>
</dbReference>
<dbReference type="Pfam" id="PF00096">
    <property type="entry name" value="zf-C2H2"/>
    <property type="match status" value="2"/>
</dbReference>
<evidence type="ECO:0000256" key="6">
    <source>
        <dbReference type="ARBA" id="ARBA00023242"/>
    </source>
</evidence>
<keyword evidence="10" id="KW-1185">Reference proteome</keyword>
<dbReference type="STRING" id="48709.A0A1D2MK64"/>
<gene>
    <name evidence="9" type="ORF">Ocin01_13362</name>
</gene>
<dbReference type="AlphaFoldDB" id="A0A1D2MK64"/>
<keyword evidence="6" id="KW-0539">Nucleus</keyword>
<dbReference type="PROSITE" id="PS50157">
    <property type="entry name" value="ZINC_FINGER_C2H2_2"/>
    <property type="match status" value="4"/>
</dbReference>
<evidence type="ECO:0000313" key="10">
    <source>
        <dbReference type="Proteomes" id="UP000094527"/>
    </source>
</evidence>
<dbReference type="PROSITE" id="PS00028">
    <property type="entry name" value="ZINC_FINGER_C2H2_1"/>
    <property type="match status" value="4"/>
</dbReference>
<dbReference type="SUPFAM" id="SSF57667">
    <property type="entry name" value="beta-beta-alpha zinc fingers"/>
    <property type="match status" value="4"/>
</dbReference>
<name>A0A1D2MK64_ORCCI</name>
<feature type="domain" description="C2H2-type" evidence="8">
    <location>
        <begin position="148"/>
        <end position="175"/>
    </location>
</feature>
<dbReference type="SMART" id="SM00355">
    <property type="entry name" value="ZnF_C2H2"/>
    <property type="match status" value="6"/>
</dbReference>
<protein>
    <submittedName>
        <fullName evidence="9">Putative zinc finger protein</fullName>
    </submittedName>
</protein>
<dbReference type="Proteomes" id="UP000094527">
    <property type="component" value="Unassembled WGS sequence"/>
</dbReference>
<proteinExistence type="predicted"/>
<dbReference type="FunFam" id="3.30.160.60:FF:000446">
    <property type="entry name" value="Zinc finger protein"/>
    <property type="match status" value="1"/>
</dbReference>
<evidence type="ECO:0000256" key="2">
    <source>
        <dbReference type="ARBA" id="ARBA00022723"/>
    </source>
</evidence>
<feature type="domain" description="C2H2-type" evidence="8">
    <location>
        <begin position="13"/>
        <end position="40"/>
    </location>
</feature>
<keyword evidence="5" id="KW-0862">Zinc</keyword>
<organism evidence="9 10">
    <name type="scientific">Orchesella cincta</name>
    <name type="common">Springtail</name>
    <name type="synonym">Podura cincta</name>
    <dbReference type="NCBI Taxonomy" id="48709"/>
    <lineage>
        <taxon>Eukaryota</taxon>
        <taxon>Metazoa</taxon>
        <taxon>Ecdysozoa</taxon>
        <taxon>Arthropoda</taxon>
        <taxon>Hexapoda</taxon>
        <taxon>Collembola</taxon>
        <taxon>Entomobryomorpha</taxon>
        <taxon>Entomobryoidea</taxon>
        <taxon>Orchesellidae</taxon>
        <taxon>Orchesellinae</taxon>
        <taxon>Orchesella</taxon>
    </lineage>
</organism>
<evidence type="ECO:0000259" key="8">
    <source>
        <dbReference type="PROSITE" id="PS50157"/>
    </source>
</evidence>
<dbReference type="GO" id="GO:0005634">
    <property type="term" value="C:nucleus"/>
    <property type="evidence" value="ECO:0007669"/>
    <property type="project" value="UniProtKB-SubCell"/>
</dbReference>
<comment type="caution">
    <text evidence="9">The sequence shown here is derived from an EMBL/GenBank/DDBJ whole genome shotgun (WGS) entry which is preliminary data.</text>
</comment>
<accession>A0A1D2MK64</accession>
<evidence type="ECO:0000256" key="5">
    <source>
        <dbReference type="ARBA" id="ARBA00022833"/>
    </source>
</evidence>
<evidence type="ECO:0000256" key="4">
    <source>
        <dbReference type="ARBA" id="ARBA00022771"/>
    </source>
</evidence>
<comment type="subcellular location">
    <subcellularLocation>
        <location evidence="1">Nucleus</location>
    </subcellularLocation>
</comment>